<feature type="domain" description="C2H2-type" evidence="2">
    <location>
        <begin position="68"/>
        <end position="96"/>
    </location>
</feature>
<dbReference type="OrthoDB" id="10004641at2759"/>
<evidence type="ECO:0000313" key="4">
    <source>
        <dbReference type="Proteomes" id="UP000479190"/>
    </source>
</evidence>
<reference evidence="3 4" key="1">
    <citation type="submission" date="2020-02" db="EMBL/GenBank/DDBJ databases">
        <authorList>
            <person name="Ferguson B K."/>
        </authorList>
    </citation>
    <scope>NUCLEOTIDE SEQUENCE [LARGE SCALE GENOMIC DNA]</scope>
</reference>
<evidence type="ECO:0000259" key="2">
    <source>
        <dbReference type="PROSITE" id="PS50157"/>
    </source>
</evidence>
<dbReference type="EMBL" id="CADCXV010000663">
    <property type="protein sequence ID" value="CAB0032064.1"/>
    <property type="molecule type" value="Genomic_DNA"/>
</dbReference>
<sequence length="329" mass="37852">GRQEHLPVISWVLSKQKYDSFDDRRDAKARLGRLMIGITHKCGTCGKTFRIKSHLQDHIDSKHNGTGPKCEICGNIFSRKWTVKLHINLVHLQKHNHASDAQATYASQTDNLSFKIARVFPIDYIQDSVKILKFRSSPHEIASTAAIYFREKSELNLMKQRALLHHHRCNEDSQTDNLSFKIARVFPIDYIQDSVKILIDAFGLKPPNRQVISQRLYHVLSQTSEKYLTPSKIILNSARGGHIEFFHGRARWIQESDHLLPRSIRTQTHRRIQAQAAEQTSYLSKALPRALSDIGKVPDAFEIHYTFRPRGVKSSEIRVGLHLVKKKKI</sequence>
<dbReference type="InterPro" id="IPR036236">
    <property type="entry name" value="Znf_C2H2_sf"/>
</dbReference>
<dbReference type="GO" id="GO:0008270">
    <property type="term" value="F:zinc ion binding"/>
    <property type="evidence" value="ECO:0007669"/>
    <property type="project" value="UniProtKB-KW"/>
</dbReference>
<dbReference type="InterPro" id="IPR013087">
    <property type="entry name" value="Znf_C2H2_type"/>
</dbReference>
<dbReference type="Proteomes" id="UP000479190">
    <property type="component" value="Unassembled WGS sequence"/>
</dbReference>
<gene>
    <name evidence="3" type="ORF">TBRA_LOCUS4015</name>
</gene>
<evidence type="ECO:0000313" key="3">
    <source>
        <dbReference type="EMBL" id="CAB0032064.1"/>
    </source>
</evidence>
<evidence type="ECO:0000256" key="1">
    <source>
        <dbReference type="PROSITE-ProRule" id="PRU00042"/>
    </source>
</evidence>
<dbReference type="PROSITE" id="PS00028">
    <property type="entry name" value="ZINC_FINGER_C2H2_1"/>
    <property type="match status" value="2"/>
</dbReference>
<keyword evidence="1" id="KW-0479">Metal-binding</keyword>
<feature type="non-terminal residue" evidence="3">
    <location>
        <position position="1"/>
    </location>
</feature>
<feature type="domain" description="C2H2-type" evidence="2">
    <location>
        <begin position="40"/>
        <end position="68"/>
    </location>
</feature>
<dbReference type="Gene3D" id="3.30.160.60">
    <property type="entry name" value="Classic Zinc Finger"/>
    <property type="match status" value="1"/>
</dbReference>
<proteinExistence type="predicted"/>
<organism evidence="3 4">
    <name type="scientific">Trichogramma brassicae</name>
    <dbReference type="NCBI Taxonomy" id="86971"/>
    <lineage>
        <taxon>Eukaryota</taxon>
        <taxon>Metazoa</taxon>
        <taxon>Ecdysozoa</taxon>
        <taxon>Arthropoda</taxon>
        <taxon>Hexapoda</taxon>
        <taxon>Insecta</taxon>
        <taxon>Pterygota</taxon>
        <taxon>Neoptera</taxon>
        <taxon>Endopterygota</taxon>
        <taxon>Hymenoptera</taxon>
        <taxon>Apocrita</taxon>
        <taxon>Proctotrupomorpha</taxon>
        <taxon>Chalcidoidea</taxon>
        <taxon>Trichogrammatidae</taxon>
        <taxon>Trichogramma</taxon>
    </lineage>
</organism>
<keyword evidence="1" id="KW-0862">Zinc</keyword>
<accession>A0A6H5I1Y8</accession>
<name>A0A6H5I1Y8_9HYME</name>
<dbReference type="SUPFAM" id="SSF57667">
    <property type="entry name" value="beta-beta-alpha zinc fingers"/>
    <property type="match status" value="1"/>
</dbReference>
<dbReference type="PROSITE" id="PS50157">
    <property type="entry name" value="ZINC_FINGER_C2H2_2"/>
    <property type="match status" value="2"/>
</dbReference>
<protein>
    <recommendedName>
        <fullName evidence="2">C2H2-type domain-containing protein</fullName>
    </recommendedName>
</protein>
<keyword evidence="1" id="KW-0863">Zinc-finger</keyword>
<keyword evidence="4" id="KW-1185">Reference proteome</keyword>
<dbReference type="AlphaFoldDB" id="A0A6H5I1Y8"/>
<dbReference type="SMART" id="SM00355">
    <property type="entry name" value="ZnF_C2H2"/>
    <property type="match status" value="2"/>
</dbReference>